<organism evidence="1 2">
    <name type="scientific">Spirosoma sordidisoli</name>
    <dbReference type="NCBI Taxonomy" id="2502893"/>
    <lineage>
        <taxon>Bacteria</taxon>
        <taxon>Pseudomonadati</taxon>
        <taxon>Bacteroidota</taxon>
        <taxon>Cytophagia</taxon>
        <taxon>Cytophagales</taxon>
        <taxon>Cytophagaceae</taxon>
        <taxon>Spirosoma</taxon>
    </lineage>
</organism>
<name>A0A4Q2UKK7_9BACT</name>
<dbReference type="Proteomes" id="UP000290407">
    <property type="component" value="Unassembled WGS sequence"/>
</dbReference>
<evidence type="ECO:0000313" key="1">
    <source>
        <dbReference type="EMBL" id="RYC69746.1"/>
    </source>
</evidence>
<evidence type="ECO:0000313" key="2">
    <source>
        <dbReference type="Proteomes" id="UP000290407"/>
    </source>
</evidence>
<accession>A0A4Q2UKK7</accession>
<comment type="caution">
    <text evidence="1">The sequence shown here is derived from an EMBL/GenBank/DDBJ whole genome shotgun (WGS) entry which is preliminary data.</text>
</comment>
<protein>
    <submittedName>
        <fullName evidence="1">Uncharacterized protein</fullName>
    </submittedName>
</protein>
<gene>
    <name evidence="1" type="ORF">EQG79_14215</name>
</gene>
<dbReference type="AlphaFoldDB" id="A0A4Q2UKK7"/>
<reference evidence="1 2" key="1">
    <citation type="submission" date="2019-01" db="EMBL/GenBank/DDBJ databases">
        <title>Spirosoma flava sp. nov., a propanil-degrading bacterium isolated from herbicide-contaminated soil.</title>
        <authorList>
            <person name="Zhang L."/>
            <person name="Jiang J.-D."/>
        </authorList>
    </citation>
    <scope>NUCLEOTIDE SEQUENCE [LARGE SCALE GENOMIC DNA]</scope>
    <source>
        <strain evidence="1 2">TY50</strain>
    </source>
</reference>
<sequence length="665" mass="74140">MSVTLVQAPDTYALTKGGRMRYVFSGQGRFETTGTKAVAGIIFYGPIVDGETIGLRWNGKTTSVTARTNPTRPDEFPAGDGSAAYVDSLLPFFRGLYAFRKDWVVTRESAGNLHGITLTARRPGKAYNLTYIPGKTPELERKYTVGQSVMGTDALVRDRYGIYLEVYLQKPGTTGADRDLDYELIGDGGSHIECDADGVAKYDLGDLLHSYLSADVPDFQGQGGQVAQQSARQYYVAYGEAWGQPITVQQVVEDQTRHAYLGGADWERRADTGYNLTTALLGADAGADKSLLMGSPARIARLDEAHFLTFINLREQASSVKLEIRMTFDDDSTHVRTGIQAAIDYQPGTKVAFPVGIAQLNLREQVPAGKFLREYSCRLVTLAGGYLSRAYRYVVDYDNRPYRRQFSYLNSLGAFDSIMTWGKGSYELQLFYEQAERVMPAGYEPTAAQFVQYNLSRQQAVEVASGWQPLPELQRWDDFYCSAVRFQVLADRVLAIGLTNKQIRQQRDGDTQFAHVFSYVYQHRDEFYTDDFPEGGETLPPVQAPAGSVYVLPPLPVFTRDPTVPQAARDLTTPLLDKLKIVAERPNPETLGFLKQPAADALYRRDDEKISYRDDLIDKPTTREESGLTDVYTIPEAIQMTNLILKNTVGVHPILSSWTDEVEPA</sequence>
<keyword evidence="2" id="KW-1185">Reference proteome</keyword>
<dbReference type="EMBL" id="SBLB01000003">
    <property type="protein sequence ID" value="RYC69746.1"/>
    <property type="molecule type" value="Genomic_DNA"/>
</dbReference>
<proteinExistence type="predicted"/>